<geneLocation type="plasmid" evidence="2 3">
    <name>unnamed2</name>
</geneLocation>
<dbReference type="EMBL" id="CP030864">
    <property type="protein sequence ID" value="AXE28214.1"/>
    <property type="molecule type" value="Genomic_DNA"/>
</dbReference>
<proteinExistence type="predicted"/>
<accession>A0A344UBE3</accession>
<keyword evidence="1" id="KW-0472">Membrane</keyword>
<dbReference type="Proteomes" id="UP000252004">
    <property type="component" value="Plasmid unnamed2"/>
</dbReference>
<evidence type="ECO:0000313" key="3">
    <source>
        <dbReference type="Proteomes" id="UP000252004"/>
    </source>
</evidence>
<dbReference type="OrthoDB" id="4327463at2"/>
<evidence type="ECO:0000256" key="1">
    <source>
        <dbReference type="SAM" id="Phobius"/>
    </source>
</evidence>
<keyword evidence="3" id="KW-1185">Reference proteome</keyword>
<feature type="transmembrane region" description="Helical" evidence="1">
    <location>
        <begin position="37"/>
        <end position="58"/>
    </location>
</feature>
<evidence type="ECO:0000313" key="2">
    <source>
        <dbReference type="EMBL" id="AXE28214.1"/>
    </source>
</evidence>
<dbReference type="KEGG" id="sgz:C0216_32550"/>
<reference evidence="2 3" key="1">
    <citation type="submission" date="2018-01" db="EMBL/GenBank/DDBJ databases">
        <title>Draft genome Sequence of streptomyces globosus LZH-48.</title>
        <authorList>
            <person name="Ran K."/>
            <person name="Li Z."/>
            <person name="Wei S."/>
            <person name="Dong R."/>
        </authorList>
    </citation>
    <scope>NUCLEOTIDE SEQUENCE [LARGE SCALE GENOMIC DNA]</scope>
    <source>
        <strain evidence="2 3">LZH-48</strain>
        <plasmid evidence="2 3">unnamed2</plasmid>
    </source>
</reference>
<keyword evidence="2" id="KW-0614">Plasmid</keyword>
<keyword evidence="1" id="KW-0812">Transmembrane</keyword>
<gene>
    <name evidence="2" type="ORF">C0216_32550</name>
</gene>
<dbReference type="AlphaFoldDB" id="A0A344UBE3"/>
<name>A0A344UBE3_9ACTN</name>
<organism evidence="2 3">
    <name type="scientific">Streptomyces globosus</name>
    <dbReference type="NCBI Taxonomy" id="68209"/>
    <lineage>
        <taxon>Bacteria</taxon>
        <taxon>Bacillati</taxon>
        <taxon>Actinomycetota</taxon>
        <taxon>Actinomycetes</taxon>
        <taxon>Kitasatosporales</taxon>
        <taxon>Streptomycetaceae</taxon>
        <taxon>Streptomyces</taxon>
    </lineage>
</organism>
<keyword evidence="1" id="KW-1133">Transmembrane helix</keyword>
<sequence>MRRPREGEEPVAFSCPRCRKDFTATVECAAKARRKRMAYLVVGSVLLLSLLVTLPMAFHLGGQVREEDDPSMNPMAVLVPLVAVGFVAGLTLFRFGRRYAGIRKYRLVRPDGKRTILVQGHRFD</sequence>
<feature type="transmembrane region" description="Helical" evidence="1">
    <location>
        <begin position="78"/>
        <end position="96"/>
    </location>
</feature>
<protein>
    <submittedName>
        <fullName evidence="2">Uncharacterized protein</fullName>
    </submittedName>
</protein>